<name>J9FVV6_9ZZZZ</name>
<proteinExistence type="predicted"/>
<accession>J9FVV6</accession>
<evidence type="ECO:0000313" key="1">
    <source>
        <dbReference type="EMBL" id="EJW93702.1"/>
    </source>
</evidence>
<comment type="caution">
    <text evidence="1">The sequence shown here is derived from an EMBL/GenBank/DDBJ whole genome shotgun (WGS) entry which is preliminary data.</text>
</comment>
<organism evidence="1">
    <name type="scientific">gut metagenome</name>
    <dbReference type="NCBI Taxonomy" id="749906"/>
    <lineage>
        <taxon>unclassified sequences</taxon>
        <taxon>metagenomes</taxon>
        <taxon>organismal metagenomes</taxon>
    </lineage>
</organism>
<dbReference type="EMBL" id="AMCI01006810">
    <property type="protein sequence ID" value="EJW93702.1"/>
    <property type="molecule type" value="Genomic_DNA"/>
</dbReference>
<reference evidence="1" key="1">
    <citation type="journal article" date="2012" name="PLoS ONE">
        <title>Gene sets for utilization of primary and secondary nutrition supplies in the distal gut of endangered iberian lynx.</title>
        <authorList>
            <person name="Alcaide M."/>
            <person name="Messina E."/>
            <person name="Richter M."/>
            <person name="Bargiela R."/>
            <person name="Peplies J."/>
            <person name="Huws S.A."/>
            <person name="Newbold C.J."/>
            <person name="Golyshin P.N."/>
            <person name="Simon M.A."/>
            <person name="Lopez G."/>
            <person name="Yakimov M.M."/>
            <person name="Ferrer M."/>
        </authorList>
    </citation>
    <scope>NUCLEOTIDE SEQUENCE</scope>
</reference>
<gene>
    <name evidence="1" type="ORF">EVA_18191</name>
</gene>
<protein>
    <submittedName>
        <fullName evidence="1">Uncharacterized protein</fullName>
    </submittedName>
</protein>
<dbReference type="AlphaFoldDB" id="J9FVV6"/>
<sequence>MFANKKFFRPMTKYFTIRSQALLSMSISPLDKNRFSFSSCVLKYFAAL</sequence>